<dbReference type="AlphaFoldDB" id="A0A845UUZ8"/>
<dbReference type="EMBL" id="JAAGSC010000040">
    <property type="protein sequence ID" value="NDY95663.1"/>
    <property type="molecule type" value="Genomic_DNA"/>
</dbReference>
<keyword evidence="2 9" id="KW-0813">Transport</keyword>
<evidence type="ECO:0000256" key="3">
    <source>
        <dbReference type="ARBA" id="ARBA00022475"/>
    </source>
</evidence>
<dbReference type="InterPro" id="IPR007387">
    <property type="entry name" value="TRAP_DctQ"/>
</dbReference>
<gene>
    <name evidence="11" type="ORF">G3I74_07990</name>
</gene>
<feature type="transmembrane region" description="Helical" evidence="9">
    <location>
        <begin position="193"/>
        <end position="215"/>
    </location>
</feature>
<proteinExistence type="inferred from homology"/>
<evidence type="ECO:0000256" key="1">
    <source>
        <dbReference type="ARBA" id="ARBA00004429"/>
    </source>
</evidence>
<feature type="transmembrane region" description="Helical" evidence="9">
    <location>
        <begin position="103"/>
        <end position="126"/>
    </location>
</feature>
<organism evidence="11 12">
    <name type="scientific">Wenzhouxiangella limi</name>
    <dbReference type="NCBI Taxonomy" id="2707351"/>
    <lineage>
        <taxon>Bacteria</taxon>
        <taxon>Pseudomonadati</taxon>
        <taxon>Pseudomonadota</taxon>
        <taxon>Gammaproteobacteria</taxon>
        <taxon>Chromatiales</taxon>
        <taxon>Wenzhouxiangellaceae</taxon>
        <taxon>Wenzhouxiangella</taxon>
    </lineage>
</organism>
<reference evidence="11 12" key="1">
    <citation type="submission" date="2020-02" db="EMBL/GenBank/DDBJ databases">
        <authorList>
            <person name="Zhang X.-Y."/>
        </authorList>
    </citation>
    <scope>NUCLEOTIDE SEQUENCE [LARGE SCALE GENOMIC DNA]</scope>
    <source>
        <strain evidence="11 12">C33</strain>
    </source>
</reference>
<accession>A0A845UUZ8</accession>
<dbReference type="GO" id="GO:0015740">
    <property type="term" value="P:C4-dicarboxylate transport"/>
    <property type="evidence" value="ECO:0007669"/>
    <property type="project" value="TreeGrafter"/>
</dbReference>
<dbReference type="GO" id="GO:0005886">
    <property type="term" value="C:plasma membrane"/>
    <property type="evidence" value="ECO:0007669"/>
    <property type="project" value="UniProtKB-SubCell"/>
</dbReference>
<name>A0A845UUZ8_9GAMM</name>
<keyword evidence="4 9" id="KW-0997">Cell inner membrane</keyword>
<evidence type="ECO:0000256" key="5">
    <source>
        <dbReference type="ARBA" id="ARBA00022692"/>
    </source>
</evidence>
<dbReference type="GO" id="GO:0022857">
    <property type="term" value="F:transmembrane transporter activity"/>
    <property type="evidence" value="ECO:0007669"/>
    <property type="project" value="UniProtKB-UniRule"/>
</dbReference>
<dbReference type="PANTHER" id="PTHR35011:SF2">
    <property type="entry name" value="2,3-DIKETO-L-GULONATE TRAP TRANSPORTER SMALL PERMEASE PROTEIN YIAM"/>
    <property type="match status" value="1"/>
</dbReference>
<feature type="transmembrane region" description="Helical" evidence="9">
    <location>
        <begin position="64"/>
        <end position="82"/>
    </location>
</feature>
<evidence type="ECO:0000256" key="8">
    <source>
        <dbReference type="ARBA" id="ARBA00038436"/>
    </source>
</evidence>
<sequence>MATPIDPKGWRGRLGAALGWVDDGLDGFERSALIAGILTMAGVSVVNVALRNLSGSSLIWANEVTQLLLVVVTFMGVGLGARQTRHIRVSAIHDLLPVSARKVLLIVTSTGTALLLLMMAGWAHGYAESTQRSCRILPESIQLGGLAVPLGTMPVAVAVALVLLAMALSGHLMARLPDLAAALQSRLPGWRRWIAGLVGLALLIAAGAWLAGSLAELVANRSGRCRVMSSIGLPVYVLHLIVPLGLLLGAMQFALAAVRNLISPDNYLSWRRRDEYLDADGEAADG</sequence>
<comment type="caution">
    <text evidence="9">Lacks conserved residue(s) required for the propagation of feature annotation.</text>
</comment>
<evidence type="ECO:0000259" key="10">
    <source>
        <dbReference type="Pfam" id="PF04290"/>
    </source>
</evidence>
<dbReference type="PANTHER" id="PTHR35011">
    <property type="entry name" value="2,3-DIKETO-L-GULONATE TRAP TRANSPORTER SMALL PERMEASE PROTEIN YIAM"/>
    <property type="match status" value="1"/>
</dbReference>
<keyword evidence="6 9" id="KW-1133">Transmembrane helix</keyword>
<feature type="domain" description="Tripartite ATP-independent periplasmic transporters DctQ component" evidence="10">
    <location>
        <begin position="40"/>
        <end position="173"/>
    </location>
</feature>
<evidence type="ECO:0000313" key="11">
    <source>
        <dbReference type="EMBL" id="NDY95663.1"/>
    </source>
</evidence>
<comment type="function">
    <text evidence="9">Part of the tripartite ATP-independent periplasmic (TRAP) transport system.</text>
</comment>
<evidence type="ECO:0000256" key="2">
    <source>
        <dbReference type="ARBA" id="ARBA00022448"/>
    </source>
</evidence>
<keyword evidence="12" id="KW-1185">Reference proteome</keyword>
<dbReference type="Proteomes" id="UP000484885">
    <property type="component" value="Unassembled WGS sequence"/>
</dbReference>
<evidence type="ECO:0000313" key="12">
    <source>
        <dbReference type="Proteomes" id="UP000484885"/>
    </source>
</evidence>
<feature type="transmembrane region" description="Helical" evidence="9">
    <location>
        <begin position="235"/>
        <end position="262"/>
    </location>
</feature>
<keyword evidence="3" id="KW-1003">Cell membrane</keyword>
<comment type="subcellular location">
    <subcellularLocation>
        <location evidence="1 9">Cell inner membrane</location>
        <topology evidence="1 9">Multi-pass membrane protein</topology>
    </subcellularLocation>
</comment>
<protein>
    <recommendedName>
        <fullName evidence="9">TRAP transporter small permease protein</fullName>
    </recommendedName>
</protein>
<keyword evidence="5 9" id="KW-0812">Transmembrane</keyword>
<feature type="transmembrane region" description="Helical" evidence="9">
    <location>
        <begin position="146"/>
        <end position="172"/>
    </location>
</feature>
<feature type="transmembrane region" description="Helical" evidence="9">
    <location>
        <begin position="32"/>
        <end position="52"/>
    </location>
</feature>
<evidence type="ECO:0000256" key="4">
    <source>
        <dbReference type="ARBA" id="ARBA00022519"/>
    </source>
</evidence>
<dbReference type="RefSeq" id="WP_164211056.1">
    <property type="nucleotide sequence ID" value="NZ_JAAGSC010000040.1"/>
</dbReference>
<dbReference type="InterPro" id="IPR055348">
    <property type="entry name" value="DctQ"/>
</dbReference>
<evidence type="ECO:0000256" key="6">
    <source>
        <dbReference type="ARBA" id="ARBA00022989"/>
    </source>
</evidence>
<keyword evidence="7 9" id="KW-0472">Membrane</keyword>
<comment type="subunit">
    <text evidence="9">The complex comprises the extracytoplasmic solute receptor protein and the two transmembrane proteins.</text>
</comment>
<comment type="similarity">
    <text evidence="8 9">Belongs to the TRAP transporter small permease family.</text>
</comment>
<dbReference type="Pfam" id="PF04290">
    <property type="entry name" value="DctQ"/>
    <property type="match status" value="1"/>
</dbReference>
<evidence type="ECO:0000256" key="9">
    <source>
        <dbReference type="RuleBase" id="RU369079"/>
    </source>
</evidence>
<comment type="caution">
    <text evidence="11">The sequence shown here is derived from an EMBL/GenBank/DDBJ whole genome shotgun (WGS) entry which is preliminary data.</text>
</comment>
<evidence type="ECO:0000256" key="7">
    <source>
        <dbReference type="ARBA" id="ARBA00023136"/>
    </source>
</evidence>